<reference evidence="2 3" key="1">
    <citation type="submission" date="2018-03" db="EMBL/GenBank/DDBJ databases">
        <authorList>
            <person name="Fogelqvist J."/>
        </authorList>
    </citation>
    <scope>NUCLEOTIDE SEQUENCE [LARGE SCALE GENOMIC DNA]</scope>
</reference>
<comment type="similarity">
    <text evidence="1">Belongs to the CoA-transferase III family.</text>
</comment>
<organism evidence="2 3">
    <name type="scientific">Plasmodiophora brassicae</name>
    <name type="common">Clubroot disease agent</name>
    <dbReference type="NCBI Taxonomy" id="37360"/>
    <lineage>
        <taxon>Eukaryota</taxon>
        <taxon>Sar</taxon>
        <taxon>Rhizaria</taxon>
        <taxon>Endomyxa</taxon>
        <taxon>Phytomyxea</taxon>
        <taxon>Plasmodiophorida</taxon>
        <taxon>Plasmodiophoridae</taxon>
        <taxon>Plasmodiophora</taxon>
    </lineage>
</organism>
<evidence type="ECO:0000313" key="2">
    <source>
        <dbReference type="EMBL" id="SPQ95990.1"/>
    </source>
</evidence>
<geneLocation type="mitochondrion" evidence="2"/>
<accession>A0A3P3Y7M7</accession>
<dbReference type="EMBL" id="OVEO01000005">
    <property type="protein sequence ID" value="SPQ95990.1"/>
    <property type="molecule type" value="Genomic_DNA"/>
</dbReference>
<evidence type="ECO:0000256" key="1">
    <source>
        <dbReference type="ARBA" id="ARBA00008383"/>
    </source>
</evidence>
<dbReference type="GO" id="GO:0003824">
    <property type="term" value="F:catalytic activity"/>
    <property type="evidence" value="ECO:0007669"/>
    <property type="project" value="InterPro"/>
</dbReference>
<dbReference type="AlphaFoldDB" id="A0A3P3Y7M7"/>
<keyword evidence="2" id="KW-0496">Mitochondrion</keyword>
<dbReference type="InterPro" id="IPR003673">
    <property type="entry name" value="CoA-Trfase_fam_III"/>
</dbReference>
<dbReference type="Pfam" id="PF02515">
    <property type="entry name" value="CoA_transf_3"/>
    <property type="match status" value="1"/>
</dbReference>
<dbReference type="PANTHER" id="PTHR48228">
    <property type="entry name" value="SUCCINYL-COA--D-CITRAMALATE COA-TRANSFERASE"/>
    <property type="match status" value="1"/>
</dbReference>
<dbReference type="Gene3D" id="3.30.1540.10">
    <property type="entry name" value="formyl-coa transferase, domain 3"/>
    <property type="match status" value="1"/>
</dbReference>
<dbReference type="InterPro" id="IPR044855">
    <property type="entry name" value="CoA-Trfase_III_dom3_sf"/>
</dbReference>
<proteinExistence type="inferred from homology"/>
<dbReference type="InterPro" id="IPR023606">
    <property type="entry name" value="CoA-Trfase_III_dom_1_sf"/>
</dbReference>
<evidence type="ECO:0000313" key="3">
    <source>
        <dbReference type="Proteomes" id="UP000290189"/>
    </source>
</evidence>
<dbReference type="SUPFAM" id="SSF89796">
    <property type="entry name" value="CoA-transferase family III (CaiB/BaiF)"/>
    <property type="match status" value="1"/>
</dbReference>
<protein>
    <submittedName>
        <fullName evidence="2">Uncharacterized protein</fullName>
    </submittedName>
</protein>
<dbReference type="Proteomes" id="UP000290189">
    <property type="component" value="Unassembled WGS sequence"/>
</dbReference>
<gene>
    <name evidence="2" type="ORF">PLBR_LOCUS3205</name>
</gene>
<name>A0A3P3Y7M7_PLABS</name>
<dbReference type="Gene3D" id="3.40.50.10540">
    <property type="entry name" value="Crotonobetainyl-coa:carnitine coa-transferase, domain 1"/>
    <property type="match status" value="1"/>
</dbReference>
<sequence>MTTAAGRLPLDGVRVVDVSRMLPGPLASQILCDFGATVIRVEHPTASDSLRTFPMAPAPDHQPLAFHAINRGKQSVVLDLKTSDGKSTFLRLLQTADVLLESFRPGTLKNLGLDPAELHARFPRLIICSISGFGQTHRDRLRAGHDLTYLARVGALSLTKEPRVPPVQFTDIAGGSWPAVCQILAALYARDRTGAGSIIDVSMAHASRALLALALSDESGASYNGRFFLCGSLPNYQIYETADGGHVAVGALEPEYFRKLLAELGLPLDLANLNAASAAREALRETFLSRTTKEWDAFFEPRDVMCEIVRAPDDPVARSFDVNRVGVEIAGQTIHLPSPVAVPDGAAPRSTPGPVLGEHTEQILSSL</sequence>
<dbReference type="InterPro" id="IPR050509">
    <property type="entry name" value="CoA-transferase_III"/>
</dbReference>
<dbReference type="PANTHER" id="PTHR48228:SF5">
    <property type="entry name" value="ALPHA-METHYLACYL-COA RACEMASE"/>
    <property type="match status" value="1"/>
</dbReference>